<keyword evidence="11" id="KW-1185">Reference proteome</keyword>
<dbReference type="CDD" id="cd01055">
    <property type="entry name" value="Nonheme_Ferritin"/>
    <property type="match status" value="1"/>
</dbReference>
<feature type="domain" description="Ferritin-like diiron" evidence="9">
    <location>
        <begin position="1"/>
        <end position="145"/>
    </location>
</feature>
<organism evidence="10 11">
    <name type="scientific">Acetoanaerobium pronyense</name>
    <dbReference type="NCBI Taxonomy" id="1482736"/>
    <lineage>
        <taxon>Bacteria</taxon>
        <taxon>Bacillati</taxon>
        <taxon>Bacillota</taxon>
        <taxon>Clostridia</taxon>
        <taxon>Peptostreptococcales</taxon>
        <taxon>Filifactoraceae</taxon>
        <taxon>Acetoanaerobium</taxon>
    </lineage>
</organism>
<evidence type="ECO:0000313" key="11">
    <source>
        <dbReference type="Proteomes" id="UP001314903"/>
    </source>
</evidence>
<evidence type="ECO:0000256" key="7">
    <source>
        <dbReference type="ARBA" id="ARBA00048035"/>
    </source>
</evidence>
<evidence type="ECO:0000256" key="8">
    <source>
        <dbReference type="RuleBase" id="RU361145"/>
    </source>
</evidence>
<dbReference type="EMBL" id="JAGGLI010000001">
    <property type="protein sequence ID" value="MBP2026254.1"/>
    <property type="molecule type" value="Genomic_DNA"/>
</dbReference>
<comment type="subcellular location">
    <subcellularLocation>
        <location evidence="8">Cytoplasm</location>
    </subcellularLocation>
</comment>
<keyword evidence="3 8" id="KW-0409">Iron storage</keyword>
<protein>
    <recommendedName>
        <fullName evidence="8">Ferritin</fullName>
        <ecNumber evidence="8">1.16.3.2</ecNumber>
    </recommendedName>
</protein>
<name>A0ABS4KI01_9FIRM</name>
<evidence type="ECO:0000256" key="1">
    <source>
        <dbReference type="ARBA" id="ARBA00002485"/>
    </source>
</evidence>
<comment type="function">
    <text evidence="1 8">Iron-storage protein.</text>
</comment>
<dbReference type="Gene3D" id="1.20.1260.10">
    <property type="match status" value="1"/>
</dbReference>
<evidence type="ECO:0000256" key="6">
    <source>
        <dbReference type="ARBA" id="ARBA00023004"/>
    </source>
</evidence>
<dbReference type="InterPro" id="IPR012347">
    <property type="entry name" value="Ferritin-like"/>
</dbReference>
<dbReference type="PANTHER" id="PTHR11431:SF127">
    <property type="entry name" value="BACTERIAL NON-HEME FERRITIN"/>
    <property type="match status" value="1"/>
</dbReference>
<evidence type="ECO:0000313" key="10">
    <source>
        <dbReference type="EMBL" id="MBP2026254.1"/>
    </source>
</evidence>
<dbReference type="InterPro" id="IPR001519">
    <property type="entry name" value="Ferritin"/>
</dbReference>
<evidence type="ECO:0000256" key="2">
    <source>
        <dbReference type="ARBA" id="ARBA00006950"/>
    </source>
</evidence>
<evidence type="ECO:0000259" key="9">
    <source>
        <dbReference type="PROSITE" id="PS50905"/>
    </source>
</evidence>
<dbReference type="InterPro" id="IPR008331">
    <property type="entry name" value="Ferritin_DPS_dom"/>
</dbReference>
<evidence type="ECO:0000256" key="4">
    <source>
        <dbReference type="ARBA" id="ARBA00022723"/>
    </source>
</evidence>
<dbReference type="InterPro" id="IPR009040">
    <property type="entry name" value="Ferritin-like_diiron"/>
</dbReference>
<keyword evidence="6 8" id="KW-0408">Iron</keyword>
<comment type="catalytic activity">
    <reaction evidence="7 8">
        <text>4 Fe(2+) + O2 + 6 H2O = 4 iron(III) oxide-hydroxide + 12 H(+)</text>
        <dbReference type="Rhea" id="RHEA:11972"/>
        <dbReference type="ChEBI" id="CHEBI:15377"/>
        <dbReference type="ChEBI" id="CHEBI:15378"/>
        <dbReference type="ChEBI" id="CHEBI:15379"/>
        <dbReference type="ChEBI" id="CHEBI:29033"/>
        <dbReference type="ChEBI" id="CHEBI:78619"/>
        <dbReference type="EC" id="1.16.3.2"/>
    </reaction>
</comment>
<dbReference type="PANTHER" id="PTHR11431">
    <property type="entry name" value="FERRITIN"/>
    <property type="match status" value="1"/>
</dbReference>
<dbReference type="RefSeq" id="WP_209658132.1">
    <property type="nucleotide sequence ID" value="NZ_JAGGLI010000001.1"/>
</dbReference>
<evidence type="ECO:0000256" key="5">
    <source>
        <dbReference type="ARBA" id="ARBA00023002"/>
    </source>
</evidence>
<evidence type="ECO:0000256" key="3">
    <source>
        <dbReference type="ARBA" id="ARBA00022434"/>
    </source>
</evidence>
<dbReference type="Pfam" id="PF00210">
    <property type="entry name" value="Ferritin"/>
    <property type="match status" value="1"/>
</dbReference>
<keyword evidence="5 10" id="KW-0560">Oxidoreductase</keyword>
<dbReference type="GO" id="GO:0016491">
    <property type="term" value="F:oxidoreductase activity"/>
    <property type="evidence" value="ECO:0007669"/>
    <property type="project" value="UniProtKB-KW"/>
</dbReference>
<gene>
    <name evidence="10" type="ORF">J2Z35_000043</name>
</gene>
<dbReference type="EC" id="1.16.3.2" evidence="8"/>
<comment type="caution">
    <text evidence="10">The sequence shown here is derived from an EMBL/GenBank/DDBJ whole genome shotgun (WGS) entry which is preliminary data.</text>
</comment>
<keyword evidence="4 8" id="KW-0479">Metal-binding</keyword>
<dbReference type="SUPFAM" id="SSF47240">
    <property type="entry name" value="Ferritin-like"/>
    <property type="match status" value="1"/>
</dbReference>
<dbReference type="InterPro" id="IPR041719">
    <property type="entry name" value="Ferritin_prok"/>
</dbReference>
<reference evidence="10 11" key="1">
    <citation type="submission" date="2021-03" db="EMBL/GenBank/DDBJ databases">
        <title>Genomic Encyclopedia of Type Strains, Phase IV (KMG-IV): sequencing the most valuable type-strain genomes for metagenomic binning, comparative biology and taxonomic classification.</title>
        <authorList>
            <person name="Goeker M."/>
        </authorList>
    </citation>
    <scope>NUCLEOTIDE SEQUENCE [LARGE SCALE GENOMIC DNA]</scope>
    <source>
        <strain evidence="10 11">DSM 27512</strain>
    </source>
</reference>
<sequence length="169" mass="19725">MRSERLIKALNEQIKLEFESSYAYIAMEAHFKKNNLDGFANFFHIQAMEERDHAYLMFNYIYSIGGEVELLDISKPNNIFKDEVDVFEQTLAHEQKVTASINNLMDIAMEDKDYSAQAFLQWFIKEQDEEEEVATDLLEKVKMIKSNPSGLFMLDSKLAQRIYTPATME</sequence>
<proteinExistence type="inferred from homology"/>
<dbReference type="PROSITE" id="PS50905">
    <property type="entry name" value="FERRITIN_LIKE"/>
    <property type="match status" value="1"/>
</dbReference>
<dbReference type="Proteomes" id="UP001314903">
    <property type="component" value="Unassembled WGS sequence"/>
</dbReference>
<comment type="similarity">
    <text evidence="2 8">Belongs to the ferritin family. Prokaryotic subfamily.</text>
</comment>
<accession>A0ABS4KI01</accession>
<keyword evidence="8" id="KW-0963">Cytoplasm</keyword>
<dbReference type="InterPro" id="IPR009078">
    <property type="entry name" value="Ferritin-like_SF"/>
</dbReference>